<dbReference type="AlphaFoldDB" id="A0A428U2T8"/>
<evidence type="ECO:0008006" key="5">
    <source>
        <dbReference type="Google" id="ProtNLM"/>
    </source>
</evidence>
<dbReference type="PRINTS" id="PR00301">
    <property type="entry name" value="HEATSHOCK70"/>
</dbReference>
<dbReference type="CDD" id="cd10170">
    <property type="entry name" value="ASKHA_NBD_HSP70"/>
    <property type="match status" value="1"/>
</dbReference>
<dbReference type="PANTHER" id="PTHR14187">
    <property type="entry name" value="ALPHA KINASE/ELONGATION FACTOR 2 KINASE"/>
    <property type="match status" value="1"/>
</dbReference>
<keyword evidence="1" id="KW-0547">Nucleotide-binding</keyword>
<dbReference type="InterPro" id="IPR013126">
    <property type="entry name" value="Hsp_70_fam"/>
</dbReference>
<dbReference type="GO" id="GO:0140662">
    <property type="term" value="F:ATP-dependent protein folding chaperone"/>
    <property type="evidence" value="ECO:0007669"/>
    <property type="project" value="InterPro"/>
</dbReference>
<evidence type="ECO:0000313" key="4">
    <source>
        <dbReference type="Proteomes" id="UP000287144"/>
    </source>
</evidence>
<dbReference type="Pfam" id="PF00012">
    <property type="entry name" value="HSP70"/>
    <property type="match status" value="1"/>
</dbReference>
<sequence>MDNPDFEQLLLNATLRQQLLNIGLDDDEDDNLLVIGIDFGTTYSGIAWATRADFNSDQINLITSWPGSGREEGKAPTEIYYEDKMLWGFEMEKDTSPISWFKLLLLKEQDLSPEQRSSEFILRARKMARENDKTAVDLIADYLRAIWGHALEAIAKDRGSSVLEAAQFHVVITVPAIWKDYARQDMEKAAKQAGILDSRPAGETTLTFAPEPEAAALSTLCEAGRKPKKDDVYLICDAGGGTVDLITYKINGVDPILMEEAVEGTGGLCGGIFIDEAFEAMVRNRLGRKWHQISQSGIKEMLKEDWELSIKPQYKPGNLKKEYVVSVPAEAFQRDKDKLNDTSKEPFIKKGRIHFKGSHIEKAFTDSFANIDELIEAQIFKARSQGLSLTGIILVGGLGGSPYLYEHLKAQHEPANISILQSSGMRPRTAICRGAVYKGFMSGMAASSNGLSQGPIQVTSTISRLSYGLFYNAPFDSSVHLEQDKKWDEAAHEWKATNQMQWEKNVSTKAPVSHSWHRLYQTNDDFEETFDVAIYQCQEDTPPTRKNDTVNAWATIQCSLDVPFWGLKDHWNKAGVKVKRMDFNVEMVPSGASIEFAVIVNGKKVSQSGVQVQFQ</sequence>
<evidence type="ECO:0000256" key="1">
    <source>
        <dbReference type="ARBA" id="ARBA00022741"/>
    </source>
</evidence>
<dbReference type="PANTHER" id="PTHR14187:SF5">
    <property type="entry name" value="HEAT SHOCK 70 KDA PROTEIN 12A"/>
    <property type="match status" value="1"/>
</dbReference>
<dbReference type="GO" id="GO:0005524">
    <property type="term" value="F:ATP binding"/>
    <property type="evidence" value="ECO:0007669"/>
    <property type="project" value="UniProtKB-KW"/>
</dbReference>
<comment type="caution">
    <text evidence="3">The sequence shown here is derived from an EMBL/GenBank/DDBJ whole genome shotgun (WGS) entry which is preliminary data.</text>
</comment>
<accession>A0A428U2T8</accession>
<organism evidence="3 4">
    <name type="scientific">Fusarium oligoseptatum</name>
    <dbReference type="NCBI Taxonomy" id="2604345"/>
    <lineage>
        <taxon>Eukaryota</taxon>
        <taxon>Fungi</taxon>
        <taxon>Dikarya</taxon>
        <taxon>Ascomycota</taxon>
        <taxon>Pezizomycotina</taxon>
        <taxon>Sordariomycetes</taxon>
        <taxon>Hypocreomycetidae</taxon>
        <taxon>Hypocreales</taxon>
        <taxon>Nectriaceae</taxon>
        <taxon>Fusarium</taxon>
        <taxon>Fusarium solani species complex</taxon>
    </lineage>
</organism>
<keyword evidence="4" id="KW-1185">Reference proteome</keyword>
<reference evidence="3 4" key="1">
    <citation type="submission" date="2017-06" db="EMBL/GenBank/DDBJ databases">
        <title>Comparative genomic analysis of Ambrosia Fusariam Clade fungi.</title>
        <authorList>
            <person name="Stajich J.E."/>
            <person name="Carrillo J."/>
            <person name="Kijimoto T."/>
            <person name="Eskalen A."/>
            <person name="O'Donnell K."/>
            <person name="Kasson M."/>
        </authorList>
    </citation>
    <scope>NUCLEOTIDE SEQUENCE [LARGE SCALE GENOMIC DNA]</scope>
    <source>
        <strain evidence="3 4">NRRL62579</strain>
    </source>
</reference>
<dbReference type="EMBL" id="NKCK01000033">
    <property type="protein sequence ID" value="RSM08633.1"/>
    <property type="molecule type" value="Genomic_DNA"/>
</dbReference>
<dbReference type="InterPro" id="IPR043129">
    <property type="entry name" value="ATPase_NBD"/>
</dbReference>
<gene>
    <name evidence="3" type="ORF">CEP52_004593</name>
</gene>
<protein>
    <recommendedName>
        <fullName evidence="5">Hsp70 protein</fullName>
    </recommendedName>
</protein>
<dbReference type="SUPFAM" id="SSF53067">
    <property type="entry name" value="Actin-like ATPase domain"/>
    <property type="match status" value="2"/>
</dbReference>
<dbReference type="STRING" id="1325735.A0A428U2T8"/>
<keyword evidence="2" id="KW-0067">ATP-binding</keyword>
<proteinExistence type="predicted"/>
<name>A0A428U2T8_9HYPO</name>
<evidence type="ECO:0000256" key="2">
    <source>
        <dbReference type="ARBA" id="ARBA00022840"/>
    </source>
</evidence>
<dbReference type="Proteomes" id="UP000287144">
    <property type="component" value="Unassembled WGS sequence"/>
</dbReference>
<evidence type="ECO:0000313" key="3">
    <source>
        <dbReference type="EMBL" id="RSM08633.1"/>
    </source>
</evidence>
<dbReference type="Gene3D" id="3.30.420.40">
    <property type="match status" value="1"/>
</dbReference>